<dbReference type="AlphaFoldDB" id="A0A381L2H9"/>
<name>A0A381L2H9_BLUGR</name>
<gene>
    <name evidence="1" type="ORF">BGT96224V2_LOCUS1296</name>
</gene>
<sequence>MEAVRCITAFLLITQDLATSNRLAVMYYEQLEKYSVYDYKSRTEFPNKDYNGIYMAPQQINSPGTSVTIYCSNIFSYSEIERHIVRGLGRIDSTAAPSNPRHGTSLLKCRQCAPASQNVGILVERVCSARQVVDLATKNYLKIQGLYQCIAPPTRSLSLVIDADQPVKLRDLLVGGTAIKIKGRGSMPRNRALGWYGDEIHIFKNDLREIQHWKFVTSLGSREANVPEIENFLHKHWTDLRVFMAKVVEAVKDVYLHPLAHENSAEHLTGRVRSVLEETGETIIGGFGMVHINGQLLCDPVNVEGQ</sequence>
<organism evidence="1">
    <name type="scientific">Blumeria graminis f. sp. tritici 96224</name>
    <dbReference type="NCBI Taxonomy" id="1268274"/>
    <lineage>
        <taxon>Eukaryota</taxon>
        <taxon>Fungi</taxon>
        <taxon>Dikarya</taxon>
        <taxon>Ascomycota</taxon>
        <taxon>Pezizomycotina</taxon>
        <taxon>Leotiomycetes</taxon>
        <taxon>Erysiphales</taxon>
        <taxon>Erysiphaceae</taxon>
        <taxon>Blumeria</taxon>
    </lineage>
</organism>
<evidence type="ECO:0000313" key="1">
    <source>
        <dbReference type="EMBL" id="SUZ08093.1"/>
    </source>
</evidence>
<feature type="non-terminal residue" evidence="1">
    <location>
        <position position="306"/>
    </location>
</feature>
<accession>A0A381L2H9</accession>
<proteinExistence type="predicted"/>
<reference evidence="1" key="1">
    <citation type="submission" date="2018-07" db="EMBL/GenBank/DDBJ databases">
        <authorList>
            <person name="Quirk P.G."/>
            <person name="Krulwich T.A."/>
        </authorList>
    </citation>
    <scope>NUCLEOTIDE SEQUENCE</scope>
    <source>
        <strain evidence="1">96224</strain>
    </source>
</reference>
<dbReference type="EMBL" id="UIGY01000011">
    <property type="protein sequence ID" value="SUZ08093.1"/>
    <property type="molecule type" value="Genomic_DNA"/>
</dbReference>
<protein>
    <submittedName>
        <fullName evidence="1">BgtAc-30693</fullName>
    </submittedName>
</protein>
<dbReference type="OrthoDB" id="10466259at2759"/>